<dbReference type="SUPFAM" id="SSF50249">
    <property type="entry name" value="Nucleic acid-binding proteins"/>
    <property type="match status" value="1"/>
</dbReference>
<dbReference type="OrthoDB" id="9804590at2"/>
<reference evidence="14 15" key="1">
    <citation type="submission" date="2019-08" db="EMBL/GenBank/DDBJ databases">
        <title>Genome sequence of Psychrobacter frigidicola ACAM304 (type strain).</title>
        <authorList>
            <person name="Bowman J.P."/>
        </authorList>
    </citation>
    <scope>NUCLEOTIDE SEQUENCE [LARGE SCALE GENOMIC DNA]</scope>
    <source>
        <strain evidence="14 15">ACAM 304</strain>
    </source>
</reference>
<keyword evidence="7 9" id="KW-0408">Iron</keyword>
<dbReference type="Gene3D" id="2.40.50.140">
    <property type="entry name" value="Nucleic acid-binding proteins"/>
    <property type="match status" value="1"/>
</dbReference>
<dbReference type="NCBIfam" id="TIGR00479">
    <property type="entry name" value="rumA"/>
    <property type="match status" value="1"/>
</dbReference>
<dbReference type="InterPro" id="IPR030390">
    <property type="entry name" value="MeTrfase_TrmA_AS"/>
</dbReference>
<dbReference type="InterPro" id="IPR001566">
    <property type="entry name" value="23S_rRNA_MeTrfase_RlmD"/>
</dbReference>
<comment type="function">
    <text evidence="9">Catalyzes the formation of 5-methyl-uridine at position 1939 (m5U1939) in 23S rRNA.</text>
</comment>
<evidence type="ECO:0000259" key="13">
    <source>
        <dbReference type="PROSITE" id="PS50926"/>
    </source>
</evidence>
<evidence type="ECO:0000256" key="9">
    <source>
        <dbReference type="HAMAP-Rule" id="MF_01010"/>
    </source>
</evidence>
<proteinExistence type="inferred from homology"/>
<feature type="binding site" evidence="9">
    <location>
        <position position="387"/>
    </location>
    <ligand>
        <name>S-adenosyl-L-methionine</name>
        <dbReference type="ChEBI" id="CHEBI:59789"/>
    </ligand>
</feature>
<dbReference type="PANTHER" id="PTHR11061">
    <property type="entry name" value="RNA M5U METHYLTRANSFERASE"/>
    <property type="match status" value="1"/>
</dbReference>
<evidence type="ECO:0000256" key="3">
    <source>
        <dbReference type="ARBA" id="ARBA00022603"/>
    </source>
</evidence>
<evidence type="ECO:0000313" key="15">
    <source>
        <dbReference type="Proteomes" id="UP000321903"/>
    </source>
</evidence>
<dbReference type="NCBIfam" id="NF009639">
    <property type="entry name" value="PRK13168.1"/>
    <property type="match status" value="1"/>
</dbReference>
<dbReference type="InterPro" id="IPR029063">
    <property type="entry name" value="SAM-dependent_MTases_sf"/>
</dbReference>
<comment type="similarity">
    <text evidence="9">Belongs to the class I-like SAM-binding methyltransferase superfamily. RNA M5U methyltransferase family. RlmD subfamily.</text>
</comment>
<feature type="binding site" evidence="9 10">
    <location>
        <position position="382"/>
    </location>
    <ligand>
        <name>S-adenosyl-L-methionine</name>
        <dbReference type="ChEBI" id="CHEBI:59789"/>
    </ligand>
</feature>
<feature type="binding site" evidence="9">
    <location>
        <position position="228"/>
    </location>
    <ligand>
        <name>[4Fe-4S] cluster</name>
        <dbReference type="ChEBI" id="CHEBI:49883"/>
    </ligand>
</feature>
<dbReference type="RefSeq" id="WP_147223826.1">
    <property type="nucleotide sequence ID" value="NZ_CAJGYY010000001.1"/>
</dbReference>
<organism evidence="14 15">
    <name type="scientific">Psychrobacter frigidicola</name>
    <dbReference type="NCBI Taxonomy" id="45611"/>
    <lineage>
        <taxon>Bacteria</taxon>
        <taxon>Pseudomonadati</taxon>
        <taxon>Pseudomonadota</taxon>
        <taxon>Gammaproteobacteria</taxon>
        <taxon>Moraxellales</taxon>
        <taxon>Moraxellaceae</taxon>
        <taxon>Psychrobacter</taxon>
    </lineage>
</organism>
<dbReference type="InterPro" id="IPR012340">
    <property type="entry name" value="NA-bd_OB-fold"/>
</dbReference>
<comment type="caution">
    <text evidence="14">The sequence shown here is derived from an EMBL/GenBank/DDBJ whole genome shotgun (WGS) entry which is preliminary data.</text>
</comment>
<evidence type="ECO:0000256" key="11">
    <source>
        <dbReference type="PROSITE-ProRule" id="PRU10015"/>
    </source>
</evidence>
<feature type="binding site" evidence="9">
    <location>
        <position position="146"/>
    </location>
    <ligand>
        <name>[4Fe-4S] cluster</name>
        <dbReference type="ChEBI" id="CHEBI:49883"/>
    </ligand>
</feature>
<dbReference type="EMBL" id="VORZ01000002">
    <property type="protein sequence ID" value="TXD97121.1"/>
    <property type="molecule type" value="Genomic_DNA"/>
</dbReference>
<evidence type="ECO:0000256" key="6">
    <source>
        <dbReference type="ARBA" id="ARBA00022723"/>
    </source>
</evidence>
<dbReference type="CDD" id="cd02440">
    <property type="entry name" value="AdoMet_MTases"/>
    <property type="match status" value="1"/>
</dbReference>
<feature type="binding site" evidence="9">
    <location>
        <position position="140"/>
    </location>
    <ligand>
        <name>[4Fe-4S] cluster</name>
        <dbReference type="ChEBI" id="CHEBI:49883"/>
    </ligand>
</feature>
<dbReference type="SUPFAM" id="SSF53335">
    <property type="entry name" value="S-adenosyl-L-methionine-dependent methyltransferases"/>
    <property type="match status" value="1"/>
</dbReference>
<keyword evidence="2 9" id="KW-0698">rRNA processing</keyword>
<keyword evidence="5 9" id="KW-0949">S-adenosyl-L-methionine</keyword>
<feature type="binding site" evidence="9">
    <location>
        <position position="149"/>
    </location>
    <ligand>
        <name>[4Fe-4S] cluster</name>
        <dbReference type="ChEBI" id="CHEBI:49883"/>
    </ligand>
</feature>
<dbReference type="GO" id="GO:0070041">
    <property type="term" value="F:rRNA (uridine-C5-)-methyltransferase activity"/>
    <property type="evidence" value="ECO:0007669"/>
    <property type="project" value="UniProtKB-UniRule"/>
</dbReference>
<accession>A0A5C7A3M9</accession>
<dbReference type="EC" id="2.1.1.190" evidence="9"/>
<evidence type="ECO:0000256" key="5">
    <source>
        <dbReference type="ARBA" id="ARBA00022691"/>
    </source>
</evidence>
<feature type="region of interest" description="Disordered" evidence="12">
    <location>
        <begin position="1"/>
        <end position="70"/>
    </location>
</feature>
<keyword evidence="15" id="KW-1185">Reference proteome</keyword>
<dbReference type="HAMAP" id="MF_01010">
    <property type="entry name" value="23SrRNA_methyltr_RlmD"/>
    <property type="match status" value="1"/>
</dbReference>
<keyword evidence="4 9" id="KW-0808">Transferase</keyword>
<keyword evidence="6 9" id="KW-0479">Metal-binding</keyword>
<feature type="binding site" evidence="9 10">
    <location>
        <position position="454"/>
    </location>
    <ligand>
        <name>S-adenosyl-L-methionine</name>
        <dbReference type="ChEBI" id="CHEBI:59789"/>
    </ligand>
</feature>
<evidence type="ECO:0000256" key="8">
    <source>
        <dbReference type="ARBA" id="ARBA00023014"/>
    </source>
</evidence>
<feature type="compositionally biased region" description="Basic residues" evidence="12">
    <location>
        <begin position="41"/>
        <end position="55"/>
    </location>
</feature>
<feature type="binding site" evidence="9 10">
    <location>
        <position position="406"/>
    </location>
    <ligand>
        <name>S-adenosyl-L-methionine</name>
        <dbReference type="ChEBI" id="CHEBI:59789"/>
    </ligand>
</feature>
<evidence type="ECO:0000256" key="12">
    <source>
        <dbReference type="SAM" id="MobiDB-lite"/>
    </source>
</evidence>
<feature type="binding site" evidence="9">
    <location>
        <position position="433"/>
    </location>
    <ligand>
        <name>S-adenosyl-L-methionine</name>
        <dbReference type="ChEBI" id="CHEBI:59789"/>
    </ligand>
</feature>
<dbReference type="PROSITE" id="PS51687">
    <property type="entry name" value="SAM_MT_RNA_M5U"/>
    <property type="match status" value="1"/>
</dbReference>
<feature type="compositionally biased region" description="Polar residues" evidence="12">
    <location>
        <begin position="1"/>
        <end position="11"/>
    </location>
</feature>
<dbReference type="GO" id="GO:0051539">
    <property type="term" value="F:4 iron, 4 sulfur cluster binding"/>
    <property type="evidence" value="ECO:0007669"/>
    <property type="project" value="UniProtKB-KW"/>
</dbReference>
<evidence type="ECO:0000256" key="10">
    <source>
        <dbReference type="PROSITE-ProRule" id="PRU01024"/>
    </source>
</evidence>
<protein>
    <recommendedName>
        <fullName evidence="9">23S rRNA (uracil(1939)-C(5))-methyltransferase RlmD</fullName>
        <ecNumber evidence="9">2.1.1.190</ecNumber>
    </recommendedName>
    <alternativeName>
        <fullName evidence="9">23S rRNA(m5U1939)-methyltransferase</fullName>
    </alternativeName>
</protein>
<evidence type="ECO:0000256" key="2">
    <source>
        <dbReference type="ARBA" id="ARBA00022552"/>
    </source>
</evidence>
<dbReference type="GO" id="GO:0003723">
    <property type="term" value="F:RNA binding"/>
    <property type="evidence" value="ECO:0007669"/>
    <property type="project" value="InterPro"/>
</dbReference>
<dbReference type="AlphaFoldDB" id="A0A5C7A3M9"/>
<dbReference type="InterPro" id="IPR002792">
    <property type="entry name" value="TRAM_dom"/>
</dbReference>
<evidence type="ECO:0000256" key="1">
    <source>
        <dbReference type="ARBA" id="ARBA00022485"/>
    </source>
</evidence>
<dbReference type="GO" id="GO:0070475">
    <property type="term" value="P:rRNA base methylation"/>
    <property type="evidence" value="ECO:0007669"/>
    <property type="project" value="TreeGrafter"/>
</dbReference>
<dbReference type="InterPro" id="IPR010280">
    <property type="entry name" value="U5_MeTrfase_fam"/>
</dbReference>
<comment type="catalytic activity">
    <reaction evidence="9">
        <text>uridine(1939) in 23S rRNA + S-adenosyl-L-methionine = 5-methyluridine(1939) in 23S rRNA + S-adenosyl-L-homocysteine + H(+)</text>
        <dbReference type="Rhea" id="RHEA:42908"/>
        <dbReference type="Rhea" id="RHEA-COMP:10278"/>
        <dbReference type="Rhea" id="RHEA-COMP:10279"/>
        <dbReference type="ChEBI" id="CHEBI:15378"/>
        <dbReference type="ChEBI" id="CHEBI:57856"/>
        <dbReference type="ChEBI" id="CHEBI:59789"/>
        <dbReference type="ChEBI" id="CHEBI:65315"/>
        <dbReference type="ChEBI" id="CHEBI:74447"/>
        <dbReference type="EC" id="2.1.1.190"/>
    </reaction>
</comment>
<keyword evidence="3 9" id="KW-0489">Methyltransferase</keyword>
<gene>
    <name evidence="9 14" type="primary">rlmD</name>
    <name evidence="14" type="ORF">ES754_08935</name>
</gene>
<sequence>MQPTDSKTSVAPDTMTKNHEQPTVTPNAHAQDRKTITTPPNKKKNKPSPRVRRRLKDAEPLPFTIDGVSHDGRGVAVYGNGWGIDAGHAEEKHGKKIFVSFALPGESVLVKLTNSRASFEEGDAISVTANPNPERAVAPCPHFGVCGGCNLQHWQPDSQINFKQSVLAEMLQHQADVQPETWLAPVVGDRLGYRTKARLGVRYVAKKETALVGFRERSSNFLAELNECHILDPRIGFEIENLKALISSLESRNKIAQLELAMGEYLPELPDGNQPVALIVRNLEPLSDADIDKLKVFFAARNWQLYLQSKGADSIERIVLTADDDMSEQFGRLYYQLPEYDLTYEFIPTDFTQVNLSVNRQMTKLACDLLDLKAGERVLDLFSGLGNFTLPLARLVGETGSVVGVEGSDAMTARATDNARRNGIHNTEFYTQDLTQDCTDKPWANQGFDALLIDPPRSGAWEIMQYLPKFNAERIVYVSCNPATLARDTKALLEQGYRLTHAGVMDMFCHTGHVESIARFEKIPVY</sequence>
<dbReference type="GO" id="GO:0005506">
    <property type="term" value="F:iron ion binding"/>
    <property type="evidence" value="ECO:0007669"/>
    <property type="project" value="UniProtKB-UniRule"/>
</dbReference>
<feature type="active site" evidence="11">
    <location>
        <position position="480"/>
    </location>
</feature>
<dbReference type="PROSITE" id="PS50926">
    <property type="entry name" value="TRAM"/>
    <property type="match status" value="1"/>
</dbReference>
<dbReference type="Pfam" id="PF05958">
    <property type="entry name" value="tRNA_U5-meth_tr"/>
    <property type="match status" value="1"/>
</dbReference>
<evidence type="ECO:0000256" key="7">
    <source>
        <dbReference type="ARBA" id="ARBA00023004"/>
    </source>
</evidence>
<keyword evidence="8 9" id="KW-0411">Iron-sulfur</keyword>
<feature type="binding site" evidence="9 10">
    <location>
        <position position="353"/>
    </location>
    <ligand>
        <name>S-adenosyl-L-methionine</name>
        <dbReference type="ChEBI" id="CHEBI:59789"/>
    </ligand>
</feature>
<dbReference type="PROSITE" id="PS01230">
    <property type="entry name" value="TRMA_1"/>
    <property type="match status" value="1"/>
</dbReference>
<feature type="domain" description="TRAM" evidence="13">
    <location>
        <begin position="54"/>
        <end position="126"/>
    </location>
</feature>
<evidence type="ECO:0000256" key="4">
    <source>
        <dbReference type="ARBA" id="ARBA00022679"/>
    </source>
</evidence>
<dbReference type="Gene3D" id="2.40.50.1070">
    <property type="match status" value="1"/>
</dbReference>
<dbReference type="PANTHER" id="PTHR11061:SF49">
    <property type="entry name" value="23S RRNA (URACIL(1939)-C(5))-METHYLTRANSFERASE RLMD"/>
    <property type="match status" value="1"/>
</dbReference>
<evidence type="ECO:0000313" key="14">
    <source>
        <dbReference type="EMBL" id="TXD97121.1"/>
    </source>
</evidence>
<name>A0A5C7A3M9_9GAMM</name>
<dbReference type="Proteomes" id="UP000321903">
    <property type="component" value="Unassembled WGS sequence"/>
</dbReference>
<feature type="active site" description="Nucleophile" evidence="9 10">
    <location>
        <position position="480"/>
    </location>
</feature>
<keyword evidence="1 9" id="KW-0004">4Fe-4S</keyword>
<dbReference type="Gene3D" id="3.40.50.150">
    <property type="entry name" value="Vaccinia Virus protein VP39"/>
    <property type="match status" value="1"/>
</dbReference>